<dbReference type="Gene3D" id="3.10.100.10">
    <property type="entry name" value="Mannose-Binding Protein A, subunit A"/>
    <property type="match status" value="2"/>
</dbReference>
<dbReference type="InterPro" id="IPR016187">
    <property type="entry name" value="CTDL_fold"/>
</dbReference>
<dbReference type="InterPro" id="IPR018378">
    <property type="entry name" value="C-type_lectin_CS"/>
</dbReference>
<accession>A0AAY5ECJ7</accession>
<dbReference type="GeneTree" id="ENSGT01150000286973"/>
<dbReference type="Pfam" id="PF00059">
    <property type="entry name" value="Lectin_C"/>
    <property type="match status" value="1"/>
</dbReference>
<dbReference type="SMART" id="SM00034">
    <property type="entry name" value="CLECT"/>
    <property type="match status" value="1"/>
</dbReference>
<dbReference type="PROSITE" id="PS00615">
    <property type="entry name" value="C_TYPE_LECTIN_1"/>
    <property type="match status" value="1"/>
</dbReference>
<keyword evidence="2" id="KW-0732">Signal</keyword>
<feature type="chain" id="PRO_5044257989" description="C-type lectin domain-containing protein" evidence="2">
    <location>
        <begin position="19"/>
        <end position="196"/>
    </location>
</feature>
<dbReference type="PROSITE" id="PS50041">
    <property type="entry name" value="C_TYPE_LECTIN_2"/>
    <property type="match status" value="1"/>
</dbReference>
<dbReference type="AlphaFoldDB" id="A0AAY5ECJ7"/>
<dbReference type="Proteomes" id="UP000314983">
    <property type="component" value="Chromosome 6"/>
</dbReference>
<evidence type="ECO:0000313" key="4">
    <source>
        <dbReference type="Ensembl" id="ENSEEEP00000054655.1"/>
    </source>
</evidence>
<reference evidence="4" key="2">
    <citation type="submission" date="2025-08" db="UniProtKB">
        <authorList>
            <consortium name="Ensembl"/>
        </authorList>
    </citation>
    <scope>IDENTIFICATION</scope>
</reference>
<keyword evidence="5" id="KW-1185">Reference proteome</keyword>
<dbReference type="Ensembl" id="ENSEEET00000057194.1">
    <property type="protein sequence ID" value="ENSEEEP00000054655.1"/>
    <property type="gene ID" value="ENSEEEG00000026428.1"/>
</dbReference>
<keyword evidence="1" id="KW-1015">Disulfide bond</keyword>
<feature type="domain" description="C-type lectin" evidence="3">
    <location>
        <begin position="65"/>
        <end position="172"/>
    </location>
</feature>
<evidence type="ECO:0000259" key="3">
    <source>
        <dbReference type="PROSITE" id="PS50041"/>
    </source>
</evidence>
<evidence type="ECO:0000256" key="2">
    <source>
        <dbReference type="SAM" id="SignalP"/>
    </source>
</evidence>
<organism evidence="4 5">
    <name type="scientific">Electrophorus electricus</name>
    <name type="common">Electric eel</name>
    <name type="synonym">Gymnotus electricus</name>
    <dbReference type="NCBI Taxonomy" id="8005"/>
    <lineage>
        <taxon>Eukaryota</taxon>
        <taxon>Metazoa</taxon>
        <taxon>Chordata</taxon>
        <taxon>Craniata</taxon>
        <taxon>Vertebrata</taxon>
        <taxon>Euteleostomi</taxon>
        <taxon>Actinopterygii</taxon>
        <taxon>Neopterygii</taxon>
        <taxon>Teleostei</taxon>
        <taxon>Ostariophysi</taxon>
        <taxon>Gymnotiformes</taxon>
        <taxon>Gymnotoidei</taxon>
        <taxon>Gymnotidae</taxon>
        <taxon>Electrophorus</taxon>
    </lineage>
</organism>
<reference evidence="4 5" key="1">
    <citation type="submission" date="2020-05" db="EMBL/GenBank/DDBJ databases">
        <title>Electrophorus electricus (electric eel) genome, fEleEle1, primary haplotype.</title>
        <authorList>
            <person name="Myers G."/>
            <person name="Meyer A."/>
            <person name="Fedrigo O."/>
            <person name="Formenti G."/>
            <person name="Rhie A."/>
            <person name="Tracey A."/>
            <person name="Sims Y."/>
            <person name="Jarvis E.D."/>
        </authorList>
    </citation>
    <scope>NUCLEOTIDE SEQUENCE [LARGE SCALE GENOMIC DNA]</scope>
</reference>
<protein>
    <recommendedName>
        <fullName evidence="3">C-type lectin domain-containing protein</fullName>
    </recommendedName>
</protein>
<dbReference type="InterPro" id="IPR050111">
    <property type="entry name" value="C-type_lectin/snaclec_domain"/>
</dbReference>
<proteinExistence type="predicted"/>
<dbReference type="SUPFAM" id="SSF56436">
    <property type="entry name" value="C-type lectin-like"/>
    <property type="match status" value="2"/>
</dbReference>
<evidence type="ECO:0000256" key="1">
    <source>
        <dbReference type="ARBA" id="ARBA00023157"/>
    </source>
</evidence>
<dbReference type="InterPro" id="IPR001304">
    <property type="entry name" value="C-type_lectin-like"/>
</dbReference>
<feature type="signal peptide" evidence="2">
    <location>
        <begin position="1"/>
        <end position="18"/>
    </location>
</feature>
<name>A0AAY5ECJ7_ELEEL</name>
<evidence type="ECO:0000313" key="5">
    <source>
        <dbReference type="Proteomes" id="UP000314983"/>
    </source>
</evidence>
<dbReference type="InterPro" id="IPR016186">
    <property type="entry name" value="C-type_lectin-like/link_sf"/>
</dbReference>
<reference evidence="4" key="3">
    <citation type="submission" date="2025-09" db="UniProtKB">
        <authorList>
            <consortium name="Ensembl"/>
        </authorList>
    </citation>
    <scope>IDENTIFICATION</scope>
</reference>
<sequence length="196" mass="22534">MFFSTLLHFCVMTSTDKGQDGVFKWVDNTDIQFSNWSPNFPRNTEKFWDCGQIYTGKGVSSEVVKTWQAAEDFCVSQNGHLVISIHSADEEIFMADYLRDIAHHVWIGLSDRLHEGKFAWTDGTSPVLFTNWAEKEPNNNDGQHCVSMTHNHLVTGLWNDENCGEKRGWVCYTKKSELRVYTPETLTKRVMSQICV</sequence>
<dbReference type="CDD" id="cd00037">
    <property type="entry name" value="CLECT"/>
    <property type="match status" value="1"/>
</dbReference>
<dbReference type="PANTHER" id="PTHR22803">
    <property type="entry name" value="MANNOSE, PHOSPHOLIPASE, LECTIN RECEPTOR RELATED"/>
    <property type="match status" value="1"/>
</dbReference>